<gene>
    <name evidence="1" type="ORF">WKI47_08645</name>
</gene>
<name>A0ACC6PAY8_9BACL</name>
<reference evidence="1" key="1">
    <citation type="submission" date="2024-03" db="EMBL/GenBank/DDBJ databases">
        <title>Whole genome sequecning of epiphytes from Marcgravia umbellata leaves.</title>
        <authorList>
            <person name="Kumar G."/>
            <person name="Savka M.A."/>
        </authorList>
    </citation>
    <scope>NUCLEOTIDE SEQUENCE</scope>
    <source>
        <strain evidence="1">RIT_BL5</strain>
    </source>
</reference>
<evidence type="ECO:0000313" key="1">
    <source>
        <dbReference type="EMBL" id="MEJ8303963.1"/>
    </source>
</evidence>
<organism evidence="1 2">
    <name type="scientific">Saccharibacillus sacchari</name>
    <dbReference type="NCBI Taxonomy" id="456493"/>
    <lineage>
        <taxon>Bacteria</taxon>
        <taxon>Bacillati</taxon>
        <taxon>Bacillota</taxon>
        <taxon>Bacilli</taxon>
        <taxon>Bacillales</taxon>
        <taxon>Paenibacillaceae</taxon>
        <taxon>Saccharibacillus</taxon>
    </lineage>
</organism>
<accession>A0ACC6PAY8</accession>
<dbReference type="EMBL" id="JBBKAR010000031">
    <property type="protein sequence ID" value="MEJ8303963.1"/>
    <property type="molecule type" value="Genomic_DNA"/>
</dbReference>
<evidence type="ECO:0000313" key="2">
    <source>
        <dbReference type="Proteomes" id="UP001380953"/>
    </source>
</evidence>
<sequence>MSENIDSRLKRLGIELPESSVPAAAYANAVIVNGLMFVAGKGPTGGAKGKLGDTYTTQQGYEFARQTGVEILAVLKSELGSLDRVKRVVKLQGFVNATAEFEEHHKVLDGCSELMLDVFGANGSHARSVFGAVSVRDNLPIIVDSVFEVE</sequence>
<dbReference type="Proteomes" id="UP001380953">
    <property type="component" value="Unassembled WGS sequence"/>
</dbReference>
<proteinExistence type="predicted"/>
<comment type="caution">
    <text evidence="1">The sequence shown here is derived from an EMBL/GenBank/DDBJ whole genome shotgun (WGS) entry which is preliminary data.</text>
</comment>
<keyword evidence="2" id="KW-1185">Reference proteome</keyword>
<protein>
    <submittedName>
        <fullName evidence="1">RidA family protein</fullName>
    </submittedName>
</protein>